<accession>A0A182IHZ3</accession>
<dbReference type="InterPro" id="IPR005135">
    <property type="entry name" value="Endo/exonuclease/phosphatase"/>
</dbReference>
<dbReference type="VEuPathDB" id="VectorBase:AARA015061"/>
<dbReference type="Gene3D" id="3.60.10.10">
    <property type="entry name" value="Endonuclease/exonuclease/phosphatase"/>
    <property type="match status" value="1"/>
</dbReference>
<dbReference type="InterPro" id="IPR036691">
    <property type="entry name" value="Endo/exonu/phosph_ase_sf"/>
</dbReference>
<reference evidence="2" key="1">
    <citation type="submission" date="2022-08" db="UniProtKB">
        <authorList>
            <consortium name="EnsemblMetazoa"/>
        </authorList>
    </citation>
    <scope>IDENTIFICATION</scope>
    <source>
        <strain evidence="2">Dongola</strain>
    </source>
</reference>
<keyword evidence="3" id="KW-1185">Reference proteome</keyword>
<dbReference type="EMBL" id="APCN01009250">
    <property type="status" value="NOT_ANNOTATED_CDS"/>
    <property type="molecule type" value="Genomic_DNA"/>
</dbReference>
<organism evidence="2 3">
    <name type="scientific">Anopheles arabiensis</name>
    <name type="common">Mosquito</name>
    <dbReference type="NCBI Taxonomy" id="7173"/>
    <lineage>
        <taxon>Eukaryota</taxon>
        <taxon>Metazoa</taxon>
        <taxon>Ecdysozoa</taxon>
        <taxon>Arthropoda</taxon>
        <taxon>Hexapoda</taxon>
        <taxon>Insecta</taxon>
        <taxon>Pterygota</taxon>
        <taxon>Neoptera</taxon>
        <taxon>Endopterygota</taxon>
        <taxon>Diptera</taxon>
        <taxon>Nematocera</taxon>
        <taxon>Culicoidea</taxon>
        <taxon>Culicidae</taxon>
        <taxon>Anophelinae</taxon>
        <taxon>Anopheles</taxon>
    </lineage>
</organism>
<dbReference type="AlphaFoldDB" id="A0A182IHZ3"/>
<name>A0A182IHZ3_ANOAR</name>
<evidence type="ECO:0000313" key="2">
    <source>
        <dbReference type="EnsemblMetazoa" id="AARA015061-PA"/>
    </source>
</evidence>
<feature type="domain" description="Endonuclease/exonuclease/phosphatase" evidence="1">
    <location>
        <begin position="3"/>
        <end position="128"/>
    </location>
</feature>
<dbReference type="EnsemblMetazoa" id="AARA015061-RA">
    <property type="protein sequence ID" value="AARA015061-PA"/>
    <property type="gene ID" value="AARA015061"/>
</dbReference>
<dbReference type="Proteomes" id="UP000075840">
    <property type="component" value="Unassembled WGS sequence"/>
</dbReference>
<evidence type="ECO:0000313" key="3">
    <source>
        <dbReference type="Proteomes" id="UP000075840"/>
    </source>
</evidence>
<dbReference type="SUPFAM" id="SSF56219">
    <property type="entry name" value="DNase I-like"/>
    <property type="match status" value="1"/>
</dbReference>
<sequence>MFRETVEKVQPLLVLISETHVTEEEAFEQYYIKGYRVVSCLSHSRHTGGVAAYARSDIVLKVILNESLEGNWFLGLAISRGMTAGNYSILYHSPSASDSRFVDILEEWLERFLDFSKMNIIVGDFNIDWLNVEKSAKLKSLMDS</sequence>
<evidence type="ECO:0000259" key="1">
    <source>
        <dbReference type="Pfam" id="PF03372"/>
    </source>
</evidence>
<protein>
    <recommendedName>
        <fullName evidence="1">Endonuclease/exonuclease/phosphatase domain-containing protein</fullName>
    </recommendedName>
</protein>
<dbReference type="Pfam" id="PF03372">
    <property type="entry name" value="Exo_endo_phos"/>
    <property type="match status" value="1"/>
</dbReference>
<dbReference type="GO" id="GO:0003824">
    <property type="term" value="F:catalytic activity"/>
    <property type="evidence" value="ECO:0007669"/>
    <property type="project" value="InterPro"/>
</dbReference>
<proteinExistence type="predicted"/>